<reference evidence="9" key="1">
    <citation type="journal article" date="2019" name="Int. J. Syst. Evol. Microbiol.">
        <title>The Global Catalogue of Microorganisms (GCM) 10K type strain sequencing project: providing services to taxonomists for standard genome sequencing and annotation.</title>
        <authorList>
            <consortium name="The Broad Institute Genomics Platform"/>
            <consortium name="The Broad Institute Genome Sequencing Center for Infectious Disease"/>
            <person name="Wu L."/>
            <person name="Ma J."/>
        </authorList>
    </citation>
    <scope>NUCLEOTIDE SEQUENCE [LARGE SCALE GENOMIC DNA]</scope>
    <source>
        <strain evidence="9">CCUG 50347</strain>
    </source>
</reference>
<dbReference type="Gene3D" id="1.20.1720.10">
    <property type="entry name" value="Multidrug resistance protein D"/>
    <property type="match status" value="1"/>
</dbReference>
<protein>
    <submittedName>
        <fullName evidence="8">MFS transporter</fullName>
    </submittedName>
</protein>
<keyword evidence="2" id="KW-0813">Transport</keyword>
<feature type="transmembrane region" description="Helical" evidence="6">
    <location>
        <begin position="437"/>
        <end position="459"/>
    </location>
</feature>
<keyword evidence="3 6" id="KW-0812">Transmembrane</keyword>
<sequence length="462" mass="46265">MTASRGPVGGPAEPGAGVALAPLLAVCSGYFMVILDVTIVNVAAPAIGRELATSLTDLQWIVDGYSVAFAGLLLLGGALGDRWGHRRVFCLGVSVFTGASLGCVVAGDALTLTVFRLVEGCGAALLVPASLALLQQVHPTPEARARAFGLWGAIAGVAATAGPLVGGVLTSTVGWRWVFVINLPVGLLCLAATLATVGPSPRDPRRVIDPLGQAAVVVTVAALIAALNEVGRQGIRGPAVVAGVLVAAVAAGVFVLRERYGAHPPLPRPLVGSRPLLGGTAIGLLFNFGFYGMIFAASVYFQQHEGFSAALAGVALLPAVAVTMVASGLSGRLADRYPHQRLMLVGLLTACLGLTLWAVVGEAASYAVLVIAMVACGFGTSFTLTGATSTVMGAAPADYAGTASATLNTARQTGSAAGVAIAGSLVAAAGLPAGVTTFMAVGAAGYLLAAVLTVVSVPVRQR</sequence>
<evidence type="ECO:0000256" key="1">
    <source>
        <dbReference type="ARBA" id="ARBA00004651"/>
    </source>
</evidence>
<feature type="transmembrane region" description="Helical" evidence="6">
    <location>
        <begin position="342"/>
        <end position="360"/>
    </location>
</feature>
<keyword evidence="4 6" id="KW-1133">Transmembrane helix</keyword>
<comment type="caution">
    <text evidence="8">The sequence shown here is derived from an EMBL/GenBank/DDBJ whole genome shotgun (WGS) entry which is preliminary data.</text>
</comment>
<feature type="transmembrane region" description="Helical" evidence="6">
    <location>
        <begin position="20"/>
        <end position="46"/>
    </location>
</feature>
<organism evidence="8 9">
    <name type="scientific">Actinomycetospora chibensis</name>
    <dbReference type="NCBI Taxonomy" id="663606"/>
    <lineage>
        <taxon>Bacteria</taxon>
        <taxon>Bacillati</taxon>
        <taxon>Actinomycetota</taxon>
        <taxon>Actinomycetes</taxon>
        <taxon>Pseudonocardiales</taxon>
        <taxon>Pseudonocardiaceae</taxon>
        <taxon>Actinomycetospora</taxon>
    </lineage>
</organism>
<dbReference type="RefSeq" id="WP_274192010.1">
    <property type="nucleotide sequence ID" value="NZ_BAABHN010000011.1"/>
</dbReference>
<evidence type="ECO:0000256" key="4">
    <source>
        <dbReference type="ARBA" id="ARBA00022989"/>
    </source>
</evidence>
<dbReference type="SUPFAM" id="SSF103473">
    <property type="entry name" value="MFS general substrate transporter"/>
    <property type="match status" value="1"/>
</dbReference>
<feature type="transmembrane region" description="Helical" evidence="6">
    <location>
        <begin position="307"/>
        <end position="330"/>
    </location>
</feature>
<dbReference type="CDD" id="cd17321">
    <property type="entry name" value="MFS_MMR_MDR_like"/>
    <property type="match status" value="1"/>
</dbReference>
<evidence type="ECO:0000256" key="2">
    <source>
        <dbReference type="ARBA" id="ARBA00022448"/>
    </source>
</evidence>
<feature type="transmembrane region" description="Helical" evidence="6">
    <location>
        <begin position="239"/>
        <end position="256"/>
    </location>
</feature>
<dbReference type="PRINTS" id="PR01036">
    <property type="entry name" value="TCRTETB"/>
</dbReference>
<keyword evidence="9" id="KW-1185">Reference proteome</keyword>
<dbReference type="Proteomes" id="UP001595909">
    <property type="component" value="Unassembled WGS sequence"/>
</dbReference>
<evidence type="ECO:0000313" key="8">
    <source>
        <dbReference type="EMBL" id="MFC4831888.1"/>
    </source>
</evidence>
<name>A0ABV9RCI6_9PSEU</name>
<dbReference type="PROSITE" id="PS50850">
    <property type="entry name" value="MFS"/>
    <property type="match status" value="1"/>
</dbReference>
<dbReference type="InterPro" id="IPR011701">
    <property type="entry name" value="MFS"/>
</dbReference>
<dbReference type="EMBL" id="JBHSIM010000011">
    <property type="protein sequence ID" value="MFC4831888.1"/>
    <property type="molecule type" value="Genomic_DNA"/>
</dbReference>
<feature type="transmembrane region" description="Helical" evidence="6">
    <location>
        <begin position="113"/>
        <end position="135"/>
    </location>
</feature>
<feature type="transmembrane region" description="Helical" evidence="6">
    <location>
        <begin position="366"/>
        <end position="392"/>
    </location>
</feature>
<dbReference type="InterPro" id="IPR020846">
    <property type="entry name" value="MFS_dom"/>
</dbReference>
<dbReference type="Gene3D" id="1.20.1250.20">
    <property type="entry name" value="MFS general substrate transporter like domains"/>
    <property type="match status" value="1"/>
</dbReference>
<dbReference type="InterPro" id="IPR036259">
    <property type="entry name" value="MFS_trans_sf"/>
</dbReference>
<accession>A0ABV9RCI6</accession>
<feature type="transmembrane region" description="Helical" evidence="6">
    <location>
        <begin position="175"/>
        <end position="195"/>
    </location>
</feature>
<gene>
    <name evidence="8" type="ORF">ACFPEL_05650</name>
</gene>
<evidence type="ECO:0000256" key="3">
    <source>
        <dbReference type="ARBA" id="ARBA00022692"/>
    </source>
</evidence>
<feature type="transmembrane region" description="Helical" evidence="6">
    <location>
        <begin position="58"/>
        <end position="76"/>
    </location>
</feature>
<comment type="subcellular location">
    <subcellularLocation>
        <location evidence="1">Cell membrane</location>
        <topology evidence="1">Multi-pass membrane protein</topology>
    </subcellularLocation>
</comment>
<feature type="domain" description="Major facilitator superfamily (MFS) profile" evidence="7">
    <location>
        <begin position="22"/>
        <end position="461"/>
    </location>
</feature>
<keyword evidence="5 6" id="KW-0472">Membrane</keyword>
<feature type="transmembrane region" description="Helical" evidence="6">
    <location>
        <begin position="207"/>
        <end position="227"/>
    </location>
</feature>
<evidence type="ECO:0000259" key="7">
    <source>
        <dbReference type="PROSITE" id="PS50850"/>
    </source>
</evidence>
<feature type="transmembrane region" description="Helical" evidence="6">
    <location>
        <begin position="276"/>
        <end position="301"/>
    </location>
</feature>
<proteinExistence type="predicted"/>
<feature type="transmembrane region" description="Helical" evidence="6">
    <location>
        <begin position="147"/>
        <end position="169"/>
    </location>
</feature>
<evidence type="ECO:0000313" key="9">
    <source>
        <dbReference type="Proteomes" id="UP001595909"/>
    </source>
</evidence>
<evidence type="ECO:0000256" key="6">
    <source>
        <dbReference type="SAM" id="Phobius"/>
    </source>
</evidence>
<dbReference type="PANTHER" id="PTHR42718">
    <property type="entry name" value="MAJOR FACILITATOR SUPERFAMILY MULTIDRUG TRANSPORTER MFSC"/>
    <property type="match status" value="1"/>
</dbReference>
<feature type="transmembrane region" description="Helical" evidence="6">
    <location>
        <begin position="88"/>
        <end position="107"/>
    </location>
</feature>
<evidence type="ECO:0000256" key="5">
    <source>
        <dbReference type="ARBA" id="ARBA00023136"/>
    </source>
</evidence>
<dbReference type="Pfam" id="PF07690">
    <property type="entry name" value="MFS_1"/>
    <property type="match status" value="1"/>
</dbReference>
<dbReference type="PANTHER" id="PTHR42718:SF9">
    <property type="entry name" value="MAJOR FACILITATOR SUPERFAMILY MULTIDRUG TRANSPORTER MFSC"/>
    <property type="match status" value="1"/>
</dbReference>